<evidence type="ECO:0000313" key="16">
    <source>
        <dbReference type="Proteomes" id="UP000515154"/>
    </source>
</evidence>
<dbReference type="PROSITE" id="PS50104">
    <property type="entry name" value="TIR"/>
    <property type="match status" value="1"/>
</dbReference>
<reference evidence="17" key="1">
    <citation type="submission" date="2025-08" db="UniProtKB">
        <authorList>
            <consortium name="RefSeq"/>
        </authorList>
    </citation>
    <scope>IDENTIFICATION</scope>
</reference>
<evidence type="ECO:0000256" key="11">
    <source>
        <dbReference type="ARBA" id="ARBA00023170"/>
    </source>
</evidence>
<dbReference type="InterPro" id="IPR000157">
    <property type="entry name" value="TIR_dom"/>
</dbReference>
<comment type="subcellular location">
    <subcellularLocation>
        <location evidence="1">Membrane</location>
        <topology evidence="1">Single-pass type I membrane protein</topology>
    </subcellularLocation>
</comment>
<dbReference type="Proteomes" id="UP000515154">
    <property type="component" value="Linkage group LG3"/>
</dbReference>
<dbReference type="Gene3D" id="3.40.50.10140">
    <property type="entry name" value="Toll/interleukin-1 receptor homology (TIR) domain"/>
    <property type="match status" value="1"/>
</dbReference>
<organism evidence="16 17">
    <name type="scientific">Octopus sinensis</name>
    <name type="common">East Asian common octopus</name>
    <dbReference type="NCBI Taxonomy" id="2607531"/>
    <lineage>
        <taxon>Eukaryota</taxon>
        <taxon>Metazoa</taxon>
        <taxon>Spiralia</taxon>
        <taxon>Lophotrochozoa</taxon>
        <taxon>Mollusca</taxon>
        <taxon>Cephalopoda</taxon>
        <taxon>Coleoidea</taxon>
        <taxon>Octopodiformes</taxon>
        <taxon>Octopoda</taxon>
        <taxon>Incirrata</taxon>
        <taxon>Octopodidae</taxon>
        <taxon>Octopus</taxon>
    </lineage>
</organism>
<feature type="transmembrane region" description="Helical" evidence="13">
    <location>
        <begin position="506"/>
        <end position="526"/>
    </location>
</feature>
<dbReference type="GO" id="GO:0005886">
    <property type="term" value="C:plasma membrane"/>
    <property type="evidence" value="ECO:0007669"/>
    <property type="project" value="TreeGrafter"/>
</dbReference>
<sequence length="705" mass="82765">MRFCESRRLNPLPIFPQMNSLILVILFFAVEVTYTQENPCRLIRKWTWSCEGSNYVPKFHPNTTAVTFTDLQITHLDNKTFQNLTELHILRYLLIKSSAIKTCTTGVFSYLKHLIAFELIRSRIPLTEMRNLFFGFPATINKIILYEIHLGGWNKNTFDGLRRTNFTEFFLRKCSLGYFDGEYFAGMNSLRLLSVIDNAISSIKRWAYLPNLGYLDFFYNKISQVPLFKNETGFPFYPKLEKLYLGLVGIRFLDDNFFSGLDHLRKLGIIIGDVFIFKGNLFRQMKYLQYITLISFKHHLVRFERDVFKSKYLRSIELSNIRVTINKAEPSDLFKYCTELRNLVLKNSTRNMILNVLLKPLTKLHNLEIFEGGVSKIPEGICNITSLRTLTIGHTSIDEWKSEKCPAMTSLTMVRLAYNKVFNVNKILFSPLLFSNKKLKFDLSHNPFVCDCNILWFRDWMKRNPRRILDHRRYLCNGPGALRHTHLEKYSVSWEYCENRGDPSKIAVTGVAVAVLSIIFVILAILSYTKRWSIRLCIYQSLIRKRKYKALVNDGRYKYDAFVCYCSADANWVLNKLLPIIEEENHFNLCLHDRDFLVGNDIVDNIVDSMQQSRKVVLVLSNDFAQSSWCQFEASIAQQKILEEHYDIIIPVLLNEIPSNLQTKRLGVLLKQKTYLEWPNETEYEEMFWERFIRRLCKSEIDNEI</sequence>
<accession>A0A6P7S4E0</accession>
<evidence type="ECO:0000256" key="4">
    <source>
        <dbReference type="ARBA" id="ARBA00022614"/>
    </source>
</evidence>
<evidence type="ECO:0000256" key="1">
    <source>
        <dbReference type="ARBA" id="ARBA00004479"/>
    </source>
</evidence>
<evidence type="ECO:0000256" key="9">
    <source>
        <dbReference type="ARBA" id="ARBA00022989"/>
    </source>
</evidence>
<feature type="domain" description="TIR" evidence="15">
    <location>
        <begin position="557"/>
        <end position="696"/>
    </location>
</feature>
<dbReference type="InterPro" id="IPR035897">
    <property type="entry name" value="Toll_tir_struct_dom_sf"/>
</dbReference>
<dbReference type="InterPro" id="IPR032675">
    <property type="entry name" value="LRR_dom_sf"/>
</dbReference>
<evidence type="ECO:0000256" key="14">
    <source>
        <dbReference type="SAM" id="SignalP"/>
    </source>
</evidence>
<keyword evidence="10 13" id="KW-0472">Membrane</keyword>
<dbReference type="GO" id="GO:0038023">
    <property type="term" value="F:signaling receptor activity"/>
    <property type="evidence" value="ECO:0007669"/>
    <property type="project" value="TreeGrafter"/>
</dbReference>
<dbReference type="RefSeq" id="XP_029633059.1">
    <property type="nucleotide sequence ID" value="XM_029777199.2"/>
</dbReference>
<feature type="signal peptide" evidence="14">
    <location>
        <begin position="1"/>
        <end position="35"/>
    </location>
</feature>
<evidence type="ECO:0000256" key="12">
    <source>
        <dbReference type="ARBA" id="ARBA00023180"/>
    </source>
</evidence>
<dbReference type="AlphaFoldDB" id="A0A6P7S4E0"/>
<dbReference type="SMART" id="SM00082">
    <property type="entry name" value="LRRCT"/>
    <property type="match status" value="1"/>
</dbReference>
<dbReference type="KEGG" id="osn:115209088"/>
<keyword evidence="11" id="KW-0675">Receptor</keyword>
<dbReference type="PRINTS" id="PR01537">
    <property type="entry name" value="INTRLKN1R1F"/>
</dbReference>
<keyword evidence="16" id="KW-1185">Reference proteome</keyword>
<evidence type="ECO:0000256" key="3">
    <source>
        <dbReference type="ARBA" id="ARBA00022588"/>
    </source>
</evidence>
<keyword evidence="6 14" id="KW-0732">Signal</keyword>
<evidence type="ECO:0000256" key="8">
    <source>
        <dbReference type="ARBA" id="ARBA00022859"/>
    </source>
</evidence>
<keyword evidence="4" id="KW-0433">Leucine-rich repeat</keyword>
<keyword evidence="5 13" id="KW-0812">Transmembrane</keyword>
<dbReference type="SUPFAM" id="SSF52058">
    <property type="entry name" value="L domain-like"/>
    <property type="match status" value="1"/>
</dbReference>
<evidence type="ECO:0000259" key="15">
    <source>
        <dbReference type="PROSITE" id="PS50104"/>
    </source>
</evidence>
<dbReference type="SMART" id="SM00255">
    <property type="entry name" value="TIR"/>
    <property type="match status" value="1"/>
</dbReference>
<name>A0A6P7S4E0_9MOLL</name>
<comment type="similarity">
    <text evidence="2">Belongs to the Toll-like receptor family.</text>
</comment>
<evidence type="ECO:0000256" key="7">
    <source>
        <dbReference type="ARBA" id="ARBA00022737"/>
    </source>
</evidence>
<proteinExistence type="inferred from homology"/>
<keyword evidence="9 13" id="KW-1133">Transmembrane helix</keyword>
<keyword evidence="3" id="KW-0399">Innate immunity</keyword>
<evidence type="ECO:0000256" key="2">
    <source>
        <dbReference type="ARBA" id="ARBA00009634"/>
    </source>
</evidence>
<protein>
    <submittedName>
        <fullName evidence="17">Toll-like receptor 13 isoform X1</fullName>
    </submittedName>
</protein>
<dbReference type="InterPro" id="IPR000483">
    <property type="entry name" value="Cys-rich_flank_reg_C"/>
</dbReference>
<evidence type="ECO:0000256" key="13">
    <source>
        <dbReference type="SAM" id="Phobius"/>
    </source>
</evidence>
<keyword evidence="12" id="KW-0325">Glycoprotein</keyword>
<dbReference type="SUPFAM" id="SSF52200">
    <property type="entry name" value="Toll/Interleukin receptor TIR domain"/>
    <property type="match status" value="1"/>
</dbReference>
<feature type="chain" id="PRO_5027977173" evidence="14">
    <location>
        <begin position="36"/>
        <end position="705"/>
    </location>
</feature>
<evidence type="ECO:0000256" key="10">
    <source>
        <dbReference type="ARBA" id="ARBA00023136"/>
    </source>
</evidence>
<keyword evidence="8" id="KW-0391">Immunity</keyword>
<keyword evidence="7" id="KW-0677">Repeat</keyword>
<dbReference type="PANTHER" id="PTHR24365:SF530">
    <property type="entry name" value="MSTPROX-RELATED"/>
    <property type="match status" value="1"/>
</dbReference>
<dbReference type="GO" id="GO:0007165">
    <property type="term" value="P:signal transduction"/>
    <property type="evidence" value="ECO:0007669"/>
    <property type="project" value="InterPro"/>
</dbReference>
<dbReference type="Gene3D" id="3.80.10.10">
    <property type="entry name" value="Ribonuclease Inhibitor"/>
    <property type="match status" value="2"/>
</dbReference>
<gene>
    <name evidence="17" type="primary">LOC115209088</name>
</gene>
<dbReference type="PANTHER" id="PTHR24365">
    <property type="entry name" value="TOLL-LIKE RECEPTOR"/>
    <property type="match status" value="1"/>
</dbReference>
<dbReference type="Pfam" id="PF01582">
    <property type="entry name" value="TIR"/>
    <property type="match status" value="1"/>
</dbReference>
<dbReference type="FunFam" id="3.40.50.10140:FF:000001">
    <property type="entry name" value="Toll-like receptor 2"/>
    <property type="match status" value="1"/>
</dbReference>
<dbReference type="GO" id="GO:0045087">
    <property type="term" value="P:innate immune response"/>
    <property type="evidence" value="ECO:0007669"/>
    <property type="project" value="UniProtKB-KW"/>
</dbReference>
<evidence type="ECO:0000256" key="6">
    <source>
        <dbReference type="ARBA" id="ARBA00022729"/>
    </source>
</evidence>
<evidence type="ECO:0000313" key="17">
    <source>
        <dbReference type="RefSeq" id="XP_029633059.1"/>
    </source>
</evidence>
<evidence type="ECO:0000256" key="5">
    <source>
        <dbReference type="ARBA" id="ARBA00022692"/>
    </source>
</evidence>